<keyword evidence="2" id="KW-1185">Reference proteome</keyword>
<evidence type="ECO:0000313" key="1">
    <source>
        <dbReference type="EMBL" id="ABL77548.1"/>
    </source>
</evidence>
<dbReference type="EnsemblBacteria" id="ABL77548">
    <property type="protein sequence ID" value="ABL77548"/>
    <property type="gene ID" value="Tpen_0138"/>
</dbReference>
<dbReference type="InterPro" id="IPR036520">
    <property type="entry name" value="UPF0759_sf"/>
</dbReference>
<protein>
    <recommendedName>
        <fullName evidence="3">DUF72 domain-containing protein</fullName>
    </recommendedName>
</protein>
<accession>A1RWG8</accession>
<dbReference type="PANTHER" id="PTHR30348">
    <property type="entry name" value="UNCHARACTERIZED PROTEIN YECE"/>
    <property type="match status" value="1"/>
</dbReference>
<proteinExistence type="predicted"/>
<dbReference type="KEGG" id="tpe:Tpen_0138"/>
<dbReference type="PANTHER" id="PTHR30348:SF4">
    <property type="entry name" value="DUF72 DOMAIN-CONTAINING PROTEIN"/>
    <property type="match status" value="1"/>
</dbReference>
<name>A1RWG8_THEPD</name>
<dbReference type="Proteomes" id="UP000000641">
    <property type="component" value="Chromosome"/>
</dbReference>
<evidence type="ECO:0008006" key="3">
    <source>
        <dbReference type="Google" id="ProtNLM"/>
    </source>
</evidence>
<dbReference type="Pfam" id="PF01904">
    <property type="entry name" value="DUF72"/>
    <property type="match status" value="1"/>
</dbReference>
<evidence type="ECO:0000313" key="2">
    <source>
        <dbReference type="Proteomes" id="UP000000641"/>
    </source>
</evidence>
<dbReference type="eggNOG" id="arCOG04291">
    <property type="taxonomic scope" value="Archaea"/>
</dbReference>
<gene>
    <name evidence="1" type="ordered locus">Tpen_0138</name>
</gene>
<dbReference type="AlphaFoldDB" id="A1RWG8"/>
<organism evidence="1 2">
    <name type="scientific">Thermofilum pendens (strain DSM 2475 / Hrk 5)</name>
    <dbReference type="NCBI Taxonomy" id="368408"/>
    <lineage>
        <taxon>Archaea</taxon>
        <taxon>Thermoproteota</taxon>
        <taxon>Thermoprotei</taxon>
        <taxon>Thermofilales</taxon>
        <taxon>Thermofilaceae</taxon>
        <taxon>Thermofilum</taxon>
    </lineage>
</organism>
<dbReference type="InterPro" id="IPR002763">
    <property type="entry name" value="DUF72"/>
</dbReference>
<dbReference type="SUPFAM" id="SSF117396">
    <property type="entry name" value="TM1631-like"/>
    <property type="match status" value="1"/>
</dbReference>
<sequence length="387" mass="45542">MLFPRIYIGTSGWDYDDWLDVFYESERGMFTYYARFFNTVEINSSFYSLLGEKFYKGLAEAAPEGFVFSLKMYQGITHKRLLNPRLVEKELDFFLKSIEPLRAAGKLGAVLIQMPPRSRREIPWFNEFLDMLPSNVRFAVEFRDESWLSEDIFKRLADRNIAYTVVDEPLLPPVVRITADFGYFRWHGRGERPWYYYHYSLEELKGWASKISEVIGEVKMLLGYFNNHFRGFAPHNALQMVVLLGIANKRQREKLEEMEKYFASAPRKYERELQEALSSGDLDKALRLLAGERRFERATGISDSEVKYTLQGGVLRGTVKQYFVGVDPGGRRIVHDCEDWRKSLETKRLCKHIVKLFQVLPREYSLNVLRDFAENMDEWTFEYGRSI</sequence>
<reference evidence="2" key="1">
    <citation type="journal article" date="2008" name="J. Bacteriol.">
        <title>Genome sequence of Thermofilum pendens reveals an exceptional loss of biosynthetic pathways without genome reduction.</title>
        <authorList>
            <person name="Anderson I."/>
            <person name="Rodriguez J."/>
            <person name="Susanti D."/>
            <person name="Porat I."/>
            <person name="Reich C."/>
            <person name="Ulrich L.E."/>
            <person name="Elkins J.G."/>
            <person name="Mavromatis K."/>
            <person name="Lykidis A."/>
            <person name="Kim E."/>
            <person name="Thompson L.S."/>
            <person name="Nolan M."/>
            <person name="Land M."/>
            <person name="Copeland A."/>
            <person name="Lapidus A."/>
            <person name="Lucas S."/>
            <person name="Detter C."/>
            <person name="Zhulin I.B."/>
            <person name="Olsen G.J."/>
            <person name="Whitman W."/>
            <person name="Mukhopadhyay B."/>
            <person name="Bristow J."/>
            <person name="Kyrpides N."/>
        </authorList>
    </citation>
    <scope>NUCLEOTIDE SEQUENCE [LARGE SCALE GENOMIC DNA]</scope>
    <source>
        <strain evidence="2">DSM 2475 / Hrk 5</strain>
    </source>
</reference>
<dbReference type="Gene3D" id="3.20.20.410">
    <property type="entry name" value="Protein of unknown function UPF0759"/>
    <property type="match status" value="1"/>
</dbReference>
<dbReference type="HOGENOM" id="CLU_716930_0_0_2"/>
<dbReference type="EMBL" id="CP000505">
    <property type="protein sequence ID" value="ABL77548.1"/>
    <property type="molecule type" value="Genomic_DNA"/>
</dbReference>